<dbReference type="NCBIfam" id="NF041384">
    <property type="entry name" value="YHS_seleno_dom"/>
    <property type="match status" value="1"/>
</dbReference>
<dbReference type="EMBL" id="CP058952">
    <property type="protein sequence ID" value="QLI82508.1"/>
    <property type="molecule type" value="Genomic_DNA"/>
</dbReference>
<feature type="chain" id="PRO_5028915335" evidence="1">
    <location>
        <begin position="32"/>
        <end position="167"/>
    </location>
</feature>
<proteinExistence type="predicted"/>
<accession>A0A7D5ZHM5</accession>
<dbReference type="Pfam" id="PF04945">
    <property type="entry name" value="YHS"/>
    <property type="match status" value="1"/>
</dbReference>
<evidence type="ECO:0000259" key="2">
    <source>
        <dbReference type="Pfam" id="PF04945"/>
    </source>
</evidence>
<evidence type="ECO:0000313" key="3">
    <source>
        <dbReference type="EMBL" id="QLI82508.1"/>
    </source>
</evidence>
<dbReference type="RefSeq" id="WP_180306586.1">
    <property type="nucleotide sequence ID" value="NZ_CP058952.1"/>
</dbReference>
<dbReference type="Proteomes" id="UP000510822">
    <property type="component" value="Chromosome"/>
</dbReference>
<feature type="domain" description="YHS" evidence="2">
    <location>
        <begin position="61"/>
        <end position="100"/>
    </location>
</feature>
<dbReference type="AlphaFoldDB" id="A0A7D5ZHM5"/>
<reference evidence="3 4" key="1">
    <citation type="journal article" date="2016" name="Int. J. Syst. Evol. Microbiol.">
        <title>Chitinibacter fontanus sp. nov., isolated from a spring.</title>
        <authorList>
            <person name="Sheu S.Y."/>
            <person name="Li Y.S."/>
            <person name="Young C.C."/>
            <person name="Chen W.M."/>
        </authorList>
    </citation>
    <scope>NUCLEOTIDE SEQUENCE [LARGE SCALE GENOMIC DNA]</scope>
    <source>
        <strain evidence="3 4">STM-7</strain>
    </source>
</reference>
<feature type="signal peptide" evidence="1">
    <location>
        <begin position="1"/>
        <end position="31"/>
    </location>
</feature>
<dbReference type="InterPro" id="IPR007029">
    <property type="entry name" value="YHS_dom"/>
</dbReference>
<evidence type="ECO:0000256" key="1">
    <source>
        <dbReference type="SAM" id="SignalP"/>
    </source>
</evidence>
<dbReference type="KEGG" id="cfon:HZU75_13775"/>
<organism evidence="3 4">
    <name type="scientific">Chitinibacter fontanus</name>
    <dbReference type="NCBI Taxonomy" id="1737446"/>
    <lineage>
        <taxon>Bacteria</taxon>
        <taxon>Pseudomonadati</taxon>
        <taxon>Pseudomonadota</taxon>
        <taxon>Betaproteobacteria</taxon>
        <taxon>Neisseriales</taxon>
        <taxon>Chitinibacteraceae</taxon>
        <taxon>Chitinibacter</taxon>
    </lineage>
</organism>
<name>A0A7D5ZHM5_9NEIS</name>
<protein>
    <submittedName>
        <fullName evidence="3">YHS domain-containing protein</fullName>
    </submittedName>
</protein>
<sequence length="167" mass="17991">MTNFSLRRTVLASAILAAVTMIGVLPSTAMAYDEASTAAVNIDEQGVGLKGFDPVAYFTAKAPTLGNAAYSAQYDGVTYHFASKANLNKFNANPAHYAPQFGGFCAMGVALDKKLDGDPQVWKVVGGKLYLNVNKEVQKKWLEDVAGNLKKANMEWPSIKDKAPKEL</sequence>
<evidence type="ECO:0000313" key="4">
    <source>
        <dbReference type="Proteomes" id="UP000510822"/>
    </source>
</evidence>
<gene>
    <name evidence="3" type="ORF">HZU75_13775</name>
</gene>
<keyword evidence="1" id="KW-0732">Signal</keyword>
<keyword evidence="4" id="KW-1185">Reference proteome</keyword>